<dbReference type="STRING" id="504486.SAMN05660703_0205"/>
<dbReference type="PROSITE" id="PS51257">
    <property type="entry name" value="PROKAR_LIPOPROTEIN"/>
    <property type="match status" value="1"/>
</dbReference>
<accession>A0A1W1Y9S2</accession>
<evidence type="ECO:0000313" key="2">
    <source>
        <dbReference type="Proteomes" id="UP000192360"/>
    </source>
</evidence>
<protein>
    <submittedName>
        <fullName evidence="1">Uncharacterized protein</fullName>
    </submittedName>
</protein>
<name>A0A1W1Y9S2_9FLAO</name>
<dbReference type="Proteomes" id="UP000192360">
    <property type="component" value="Unassembled WGS sequence"/>
</dbReference>
<dbReference type="RefSeq" id="WP_084059445.1">
    <property type="nucleotide sequence ID" value="NZ_FWXO01000001.1"/>
</dbReference>
<organism evidence="1 2">
    <name type="scientific">Cellulophaga tyrosinoxydans</name>
    <dbReference type="NCBI Taxonomy" id="504486"/>
    <lineage>
        <taxon>Bacteria</taxon>
        <taxon>Pseudomonadati</taxon>
        <taxon>Bacteroidota</taxon>
        <taxon>Flavobacteriia</taxon>
        <taxon>Flavobacteriales</taxon>
        <taxon>Flavobacteriaceae</taxon>
        <taxon>Cellulophaga</taxon>
    </lineage>
</organism>
<evidence type="ECO:0000313" key="1">
    <source>
        <dbReference type="EMBL" id="SMC32970.1"/>
    </source>
</evidence>
<proteinExistence type="predicted"/>
<dbReference type="AlphaFoldDB" id="A0A1W1Y9S2"/>
<gene>
    <name evidence="1" type="ORF">SAMN05660703_0205</name>
</gene>
<dbReference type="EMBL" id="FWXO01000001">
    <property type="protein sequence ID" value="SMC32970.1"/>
    <property type="molecule type" value="Genomic_DNA"/>
</dbReference>
<reference evidence="1 2" key="1">
    <citation type="submission" date="2017-04" db="EMBL/GenBank/DDBJ databases">
        <authorList>
            <person name="Afonso C.L."/>
            <person name="Miller P.J."/>
            <person name="Scott M.A."/>
            <person name="Spackman E."/>
            <person name="Goraichik I."/>
            <person name="Dimitrov K.M."/>
            <person name="Suarez D.L."/>
            <person name="Swayne D.E."/>
        </authorList>
    </citation>
    <scope>NUCLEOTIDE SEQUENCE [LARGE SCALE GENOMIC DNA]</scope>
    <source>
        <strain evidence="1 2">DSM 21164</strain>
    </source>
</reference>
<sequence>MRKSNFLVLCLLAFGVFSCSKDESSSLSKDIDPEGVNLIEDEQIEINAATAGITIDGAQKVTGSPVPTGNLAFSLDYSTQTAFQKSGFDIIFEAPVEFAGAYIQLKDGNGMASSYFDVPLSATNSYSGKIAQNKRKNFLAKDNSTTRKDENTEINVGFSAAIPAGTFCYVICIYDNQGNISQPQEVCVTVESWGGNINLVADWEYVKEVSEGETIKVNEPSCEAYTFDLYCDNGTSKEVESSYCYTINGLDMTFNSNGTYSYTENSSYSDYDYEASQASCELVSSEYESVYTSKGNWAYNEEKGELTLVEFEYSYNEGGEIETYTEEEGELVFSGQIELTASTFILKISDSFEGEVEEYSYYFNKK</sequence>
<keyword evidence="2" id="KW-1185">Reference proteome</keyword>
<dbReference type="OrthoDB" id="1155918at2"/>